<reference evidence="1 2" key="1">
    <citation type="submission" date="2021-01" db="EMBL/GenBank/DDBJ databases">
        <title>Genomic Encyclopedia of Type Strains, Phase IV (KMG-IV): sequencing the most valuable type-strain genomes for metagenomic binning, comparative biology and taxonomic classification.</title>
        <authorList>
            <person name="Goeker M."/>
        </authorList>
    </citation>
    <scope>NUCLEOTIDE SEQUENCE [LARGE SCALE GENOMIC DNA]</scope>
    <source>
        <strain evidence="1 2">DSM 24834</strain>
    </source>
</reference>
<dbReference type="EMBL" id="JAFBDZ010000001">
    <property type="protein sequence ID" value="MBM7584652.1"/>
    <property type="molecule type" value="Genomic_DNA"/>
</dbReference>
<gene>
    <name evidence="1" type="ORF">JOC86_001189</name>
</gene>
<organism evidence="1 2">
    <name type="scientific">Rossellomorea pakistanensis</name>
    <dbReference type="NCBI Taxonomy" id="992288"/>
    <lineage>
        <taxon>Bacteria</taxon>
        <taxon>Bacillati</taxon>
        <taxon>Bacillota</taxon>
        <taxon>Bacilli</taxon>
        <taxon>Bacillales</taxon>
        <taxon>Bacillaceae</taxon>
        <taxon>Rossellomorea</taxon>
    </lineage>
</organism>
<protein>
    <submittedName>
        <fullName evidence="1">tRNA U54 and U55 pseudouridine synthase Pus10</fullName>
    </submittedName>
</protein>
<dbReference type="Proteomes" id="UP001646157">
    <property type="component" value="Unassembled WGS sequence"/>
</dbReference>
<sequence length="185" mass="22350">MQDYEKLYKRYLNQQAKLSFTKEQIEDLIIKKFKAEEFLKTEVLDLVNDDQLEYSKIYKCFVVNDPKILNKNFSIEEKKYHNEQILDNRENPLDFKKVKKKEHNYNHLLIDEQEGRRVDIFLESKNGKYITNFIVRDRSEEISRYLNALVLGTLIQNGIADIPEDIKDDEFQFYLENLYRFGFLD</sequence>
<evidence type="ECO:0000313" key="1">
    <source>
        <dbReference type="EMBL" id="MBM7584652.1"/>
    </source>
</evidence>
<name>A0ABS2N9X8_9BACI</name>
<keyword evidence="2" id="KW-1185">Reference proteome</keyword>
<accession>A0ABS2N9X8</accession>
<evidence type="ECO:0000313" key="2">
    <source>
        <dbReference type="Proteomes" id="UP001646157"/>
    </source>
</evidence>
<proteinExistence type="predicted"/>
<dbReference type="RefSeq" id="WP_205168842.1">
    <property type="nucleotide sequence ID" value="NZ_JAFBDZ010000001.1"/>
</dbReference>
<comment type="caution">
    <text evidence="1">The sequence shown here is derived from an EMBL/GenBank/DDBJ whole genome shotgun (WGS) entry which is preliminary data.</text>
</comment>